<dbReference type="InterPro" id="IPR039761">
    <property type="entry name" value="Bms1/Tsr1"/>
</dbReference>
<feature type="region of interest" description="Disordered" evidence="1">
    <location>
        <begin position="1"/>
        <end position="71"/>
    </location>
</feature>
<evidence type="ECO:0000313" key="2">
    <source>
        <dbReference type="EMBL" id="CDY50961.1"/>
    </source>
</evidence>
<evidence type="ECO:0000256" key="1">
    <source>
        <dbReference type="SAM" id="MobiDB-lite"/>
    </source>
</evidence>
<feature type="compositionally biased region" description="Polar residues" evidence="1">
    <location>
        <begin position="17"/>
        <end position="30"/>
    </location>
</feature>
<keyword evidence="3" id="KW-1185">Reference proteome</keyword>
<dbReference type="OMA" id="PIFISCY"/>
<gene>
    <name evidence="2" type="primary">BnaA06g37570D</name>
    <name evidence="2" type="ORF">GSBRNA2T00097838001</name>
</gene>
<dbReference type="PANTHER" id="PTHR12858">
    <property type="entry name" value="RIBOSOME BIOGENESIS PROTEIN"/>
    <property type="match status" value="1"/>
</dbReference>
<dbReference type="Proteomes" id="UP000028999">
    <property type="component" value="Unassembled WGS sequence"/>
</dbReference>
<dbReference type="PANTHER" id="PTHR12858:SF1">
    <property type="entry name" value="PRE-RRNA-PROCESSING PROTEIN TSR1 HOMOLOG"/>
    <property type="match status" value="1"/>
</dbReference>
<dbReference type="EMBL" id="LK032953">
    <property type="protein sequence ID" value="CDY50961.1"/>
    <property type="molecule type" value="Genomic_DNA"/>
</dbReference>
<dbReference type="Gramene" id="CDY50961">
    <property type="protein sequence ID" value="CDY50961"/>
    <property type="gene ID" value="GSBRNA2T00097838001"/>
</dbReference>
<feature type="compositionally biased region" description="Basic and acidic residues" evidence="1">
    <location>
        <begin position="56"/>
        <end position="71"/>
    </location>
</feature>
<feature type="compositionally biased region" description="Basic residues" evidence="1">
    <location>
        <begin position="44"/>
        <end position="55"/>
    </location>
</feature>
<name>A0A078ILS8_BRANA</name>
<organism evidence="2 3">
    <name type="scientific">Brassica napus</name>
    <name type="common">Rape</name>
    <dbReference type="NCBI Taxonomy" id="3708"/>
    <lineage>
        <taxon>Eukaryota</taxon>
        <taxon>Viridiplantae</taxon>
        <taxon>Streptophyta</taxon>
        <taxon>Embryophyta</taxon>
        <taxon>Tracheophyta</taxon>
        <taxon>Spermatophyta</taxon>
        <taxon>Magnoliopsida</taxon>
        <taxon>eudicotyledons</taxon>
        <taxon>Gunneridae</taxon>
        <taxon>Pentapetalae</taxon>
        <taxon>rosids</taxon>
        <taxon>malvids</taxon>
        <taxon>Brassicales</taxon>
        <taxon>Brassicaceae</taxon>
        <taxon>Brassiceae</taxon>
        <taxon>Brassica</taxon>
    </lineage>
</organism>
<dbReference type="GO" id="GO:0042254">
    <property type="term" value="P:ribosome biogenesis"/>
    <property type="evidence" value="ECO:0007669"/>
    <property type="project" value="InterPro"/>
</dbReference>
<proteinExistence type="predicted"/>
<dbReference type="AlphaFoldDB" id="A0A078ILS8"/>
<accession>A0A078ILS8</accession>
<dbReference type="STRING" id="3708.A0A078ILS8"/>
<evidence type="ECO:0000313" key="3">
    <source>
        <dbReference type="Proteomes" id="UP000028999"/>
    </source>
</evidence>
<protein>
    <submittedName>
        <fullName evidence="2">BnaA06g37570D protein</fullName>
    </submittedName>
</protein>
<reference evidence="2 3" key="1">
    <citation type="journal article" date="2014" name="Science">
        <title>Plant genetics. Early allopolyploid evolution in the post-Neolithic Brassica napus oilseed genome.</title>
        <authorList>
            <person name="Chalhoub B."/>
            <person name="Denoeud F."/>
            <person name="Liu S."/>
            <person name="Parkin I.A."/>
            <person name="Tang H."/>
            <person name="Wang X."/>
            <person name="Chiquet J."/>
            <person name="Belcram H."/>
            <person name="Tong C."/>
            <person name="Samans B."/>
            <person name="Correa M."/>
            <person name="Da Silva C."/>
            <person name="Just J."/>
            <person name="Falentin C."/>
            <person name="Koh C.S."/>
            <person name="Le Clainche I."/>
            <person name="Bernard M."/>
            <person name="Bento P."/>
            <person name="Noel B."/>
            <person name="Labadie K."/>
            <person name="Alberti A."/>
            <person name="Charles M."/>
            <person name="Arnaud D."/>
            <person name="Guo H."/>
            <person name="Daviaud C."/>
            <person name="Alamery S."/>
            <person name="Jabbari K."/>
            <person name="Zhao M."/>
            <person name="Edger P.P."/>
            <person name="Chelaifa H."/>
            <person name="Tack D."/>
            <person name="Lassalle G."/>
            <person name="Mestiri I."/>
            <person name="Schnel N."/>
            <person name="Le Paslier M.C."/>
            <person name="Fan G."/>
            <person name="Renault V."/>
            <person name="Bayer P.E."/>
            <person name="Golicz A.A."/>
            <person name="Manoli S."/>
            <person name="Lee T.H."/>
            <person name="Thi V.H."/>
            <person name="Chalabi S."/>
            <person name="Hu Q."/>
            <person name="Fan C."/>
            <person name="Tollenaere R."/>
            <person name="Lu Y."/>
            <person name="Battail C."/>
            <person name="Shen J."/>
            <person name="Sidebottom C.H."/>
            <person name="Wang X."/>
            <person name="Canaguier A."/>
            <person name="Chauveau A."/>
            <person name="Berard A."/>
            <person name="Deniot G."/>
            <person name="Guan M."/>
            <person name="Liu Z."/>
            <person name="Sun F."/>
            <person name="Lim Y.P."/>
            <person name="Lyons E."/>
            <person name="Town C.D."/>
            <person name="Bancroft I."/>
            <person name="Wang X."/>
            <person name="Meng J."/>
            <person name="Ma J."/>
            <person name="Pires J.C."/>
            <person name="King G.J."/>
            <person name="Brunel D."/>
            <person name="Delourme R."/>
            <person name="Renard M."/>
            <person name="Aury J.M."/>
            <person name="Adams K.L."/>
            <person name="Batley J."/>
            <person name="Snowdon R.J."/>
            <person name="Tost J."/>
            <person name="Edwards D."/>
            <person name="Zhou Y."/>
            <person name="Hua W."/>
            <person name="Sharpe A.G."/>
            <person name="Paterson A.H."/>
            <person name="Guan C."/>
            <person name="Wincker P."/>
        </authorList>
    </citation>
    <scope>NUCLEOTIDE SEQUENCE [LARGE SCALE GENOMIC DNA]</scope>
    <source>
        <strain evidence="3">cv. Darmor-bzh</strain>
    </source>
</reference>
<sequence length="142" mass="15242">MGRSRVQVNKAHKTRFSSKSSRNLHRTSLQDGGRIGKAEGNHVKGARAARLQRGKMLREQKRAAVLKEKRASGGSTSAPRVIVLFPLSASVDLNSLGDDVLKLLSNGDGSCSTVASSEYKLRATVLKAPHGDLLTCMEMAKA</sequence>
<dbReference type="PaxDb" id="3708-A0A078ILS8"/>